<dbReference type="InterPro" id="IPR019775">
    <property type="entry name" value="WD40_repeat_CS"/>
</dbReference>
<dbReference type="AlphaFoldDB" id="A0AAV1SIT9"/>
<evidence type="ECO:0000313" key="4">
    <source>
        <dbReference type="EMBL" id="CAK7351451.1"/>
    </source>
</evidence>
<evidence type="ECO:0000256" key="2">
    <source>
        <dbReference type="ARBA" id="ARBA00022737"/>
    </source>
</evidence>
<dbReference type="Pfam" id="PF00400">
    <property type="entry name" value="WD40"/>
    <property type="match status" value="3"/>
</dbReference>
<dbReference type="EMBL" id="CAWUPB010001184">
    <property type="protein sequence ID" value="CAK7351451.1"/>
    <property type="molecule type" value="Genomic_DNA"/>
</dbReference>
<dbReference type="SUPFAM" id="SSF50978">
    <property type="entry name" value="WD40 repeat-like"/>
    <property type="match status" value="1"/>
</dbReference>
<organism evidence="4 5">
    <name type="scientific">Dovyalis caffra</name>
    <dbReference type="NCBI Taxonomy" id="77055"/>
    <lineage>
        <taxon>Eukaryota</taxon>
        <taxon>Viridiplantae</taxon>
        <taxon>Streptophyta</taxon>
        <taxon>Embryophyta</taxon>
        <taxon>Tracheophyta</taxon>
        <taxon>Spermatophyta</taxon>
        <taxon>Magnoliopsida</taxon>
        <taxon>eudicotyledons</taxon>
        <taxon>Gunneridae</taxon>
        <taxon>Pentapetalae</taxon>
        <taxon>rosids</taxon>
        <taxon>fabids</taxon>
        <taxon>Malpighiales</taxon>
        <taxon>Salicaceae</taxon>
        <taxon>Flacourtieae</taxon>
        <taxon>Dovyalis</taxon>
    </lineage>
</organism>
<dbReference type="Proteomes" id="UP001314170">
    <property type="component" value="Unassembled WGS sequence"/>
</dbReference>
<dbReference type="InterPro" id="IPR001680">
    <property type="entry name" value="WD40_rpt"/>
</dbReference>
<dbReference type="InterPro" id="IPR015943">
    <property type="entry name" value="WD40/YVTN_repeat-like_dom_sf"/>
</dbReference>
<evidence type="ECO:0000256" key="1">
    <source>
        <dbReference type="ARBA" id="ARBA00022574"/>
    </source>
</evidence>
<dbReference type="Gene3D" id="2.130.10.10">
    <property type="entry name" value="YVTN repeat-like/Quinoprotein amine dehydrogenase"/>
    <property type="match status" value="2"/>
</dbReference>
<gene>
    <name evidence="4" type="ORF">DCAF_LOCUS23860</name>
</gene>
<feature type="repeat" description="WD" evidence="3">
    <location>
        <begin position="51"/>
        <end position="92"/>
    </location>
</feature>
<keyword evidence="5" id="KW-1185">Reference proteome</keyword>
<dbReference type="PROSITE" id="PS50294">
    <property type="entry name" value="WD_REPEATS_REGION"/>
    <property type="match status" value="2"/>
</dbReference>
<name>A0AAV1SIT9_9ROSI</name>
<sequence length="280" mass="31918">MLIGQVLQMHFDEVWFLQFSPNGNYLASSSKDESAIIWEVTDGGVVSFKHILGHQKPVLTVSWIPNDEKLLTCGEEEVIKRWDVNSGRLLHIYVKTGVGFISCTWCPVGFILAGTTDESISLWNFEGEELDCWKDETLRVSEMAVTEDGTRILSIYQKRSIAVIDRKTKELLKLLPQANVITSFSSYKIPIYQQILFWWIEETFIASGTEDSQVYIWHRASGMPVVRLWNEHPGSVNCVSWNPENIYMLDTASDDHKIVIWCPPNDPVTEVESAGQEMRG</sequence>
<dbReference type="InterPro" id="IPR036322">
    <property type="entry name" value="WD40_repeat_dom_sf"/>
</dbReference>
<dbReference type="PROSITE" id="PS00678">
    <property type="entry name" value="WD_REPEATS_1"/>
    <property type="match status" value="1"/>
</dbReference>
<dbReference type="PANTHER" id="PTHR22838">
    <property type="entry name" value="WD REPEAT PROTEIN 26-RELATED"/>
    <property type="match status" value="1"/>
</dbReference>
<dbReference type="PANTHER" id="PTHR22838:SF6">
    <property type="entry name" value="WD REPEAT-CONTAINING PROTEIN 26 HOMOLOG"/>
    <property type="match status" value="1"/>
</dbReference>
<accession>A0AAV1SIT9</accession>
<feature type="repeat" description="WD" evidence="3">
    <location>
        <begin position="7"/>
        <end position="48"/>
    </location>
</feature>
<evidence type="ECO:0000313" key="5">
    <source>
        <dbReference type="Proteomes" id="UP001314170"/>
    </source>
</evidence>
<evidence type="ECO:0000256" key="3">
    <source>
        <dbReference type="PROSITE-ProRule" id="PRU00221"/>
    </source>
</evidence>
<feature type="repeat" description="WD" evidence="3">
    <location>
        <begin position="229"/>
        <end position="261"/>
    </location>
</feature>
<dbReference type="SMART" id="SM00320">
    <property type="entry name" value="WD40"/>
    <property type="match status" value="5"/>
</dbReference>
<comment type="caution">
    <text evidence="4">The sequence shown here is derived from an EMBL/GenBank/DDBJ whole genome shotgun (WGS) entry which is preliminary data.</text>
</comment>
<proteinExistence type="predicted"/>
<dbReference type="InterPro" id="IPR051350">
    <property type="entry name" value="WD_repeat-ST_regulator"/>
</dbReference>
<evidence type="ECO:0008006" key="6">
    <source>
        <dbReference type="Google" id="ProtNLM"/>
    </source>
</evidence>
<protein>
    <recommendedName>
        <fullName evidence="6">WD repeat-containing protein 26</fullName>
    </recommendedName>
</protein>
<keyword evidence="2" id="KW-0677">Repeat</keyword>
<dbReference type="PROSITE" id="PS50082">
    <property type="entry name" value="WD_REPEATS_2"/>
    <property type="match status" value="3"/>
</dbReference>
<keyword evidence="1 3" id="KW-0853">WD repeat</keyword>
<reference evidence="4 5" key="1">
    <citation type="submission" date="2024-01" db="EMBL/GenBank/DDBJ databases">
        <authorList>
            <person name="Waweru B."/>
        </authorList>
    </citation>
    <scope>NUCLEOTIDE SEQUENCE [LARGE SCALE GENOMIC DNA]</scope>
</reference>